<evidence type="ECO:0000256" key="2">
    <source>
        <dbReference type="SAM" id="SignalP"/>
    </source>
</evidence>
<accession>A0A6A6UCE9</accession>
<name>A0A6A6UCE9_9PEZI</name>
<dbReference type="AlphaFoldDB" id="A0A6A6UCE9"/>
<feature type="compositionally biased region" description="Low complexity" evidence="1">
    <location>
        <begin position="412"/>
        <end position="426"/>
    </location>
</feature>
<evidence type="ECO:0000313" key="3">
    <source>
        <dbReference type="EMBL" id="KAF2669925.1"/>
    </source>
</evidence>
<keyword evidence="2" id="KW-0732">Signal</keyword>
<protein>
    <submittedName>
        <fullName evidence="3">Uncharacterized protein</fullName>
    </submittedName>
</protein>
<feature type="region of interest" description="Disordered" evidence="1">
    <location>
        <begin position="115"/>
        <end position="135"/>
    </location>
</feature>
<evidence type="ECO:0000256" key="1">
    <source>
        <dbReference type="SAM" id="MobiDB-lite"/>
    </source>
</evidence>
<evidence type="ECO:0000313" key="4">
    <source>
        <dbReference type="Proteomes" id="UP000799302"/>
    </source>
</evidence>
<feature type="signal peptide" evidence="2">
    <location>
        <begin position="1"/>
        <end position="20"/>
    </location>
</feature>
<organism evidence="3 4">
    <name type="scientific">Microthyrium microscopicum</name>
    <dbReference type="NCBI Taxonomy" id="703497"/>
    <lineage>
        <taxon>Eukaryota</taxon>
        <taxon>Fungi</taxon>
        <taxon>Dikarya</taxon>
        <taxon>Ascomycota</taxon>
        <taxon>Pezizomycotina</taxon>
        <taxon>Dothideomycetes</taxon>
        <taxon>Dothideomycetes incertae sedis</taxon>
        <taxon>Microthyriales</taxon>
        <taxon>Microthyriaceae</taxon>
        <taxon>Microthyrium</taxon>
    </lineage>
</organism>
<feature type="compositionally biased region" description="Low complexity" evidence="1">
    <location>
        <begin position="448"/>
        <end position="468"/>
    </location>
</feature>
<dbReference type="Proteomes" id="UP000799302">
    <property type="component" value="Unassembled WGS sequence"/>
</dbReference>
<feature type="region of interest" description="Disordered" evidence="1">
    <location>
        <begin position="412"/>
        <end position="516"/>
    </location>
</feature>
<sequence length="565" mass="57480">MSRLAIKILYGFAVTASAAGNTPVTRIASPAYSANNAAPSDQIDGAAGSNYGSYDVGNYQNGGNVAADIAASGQPVHIWRETITRHIPEKNTWEVEVMTQTDYQADIDYEPEDWEDRIKGNLPPRPTGDVDEEPDSYNNRITSIPSERMPQVTDAPSTAMAHPSQAAPDGAEVTAVAGENDQITIITVHPAPAEATAESKSGIRGILQSLQSLAPHYATKVENNARLTQNANNDIPISAAPTFNLQSSKKISRSYSWNAISNTVSMNNQEVYLGIHDDDFSNHQIVKASIGTSPNPLVKIQGATATLSVGGQPVTYKGHVFTLAPDGLKVGAQTFNMPAIMPAYPTDFAAVLTIDDREVTFVKDANNPTIMTANGVTATLGGPTLVMGGHQILYATDGALVLDQTVSIDPSPIGGRAPAGPAATGATSGGGDAGAPGRMPGDWKGKSPDGSSSDDNSSSGSNGTSGSSGHSGHGNGHSSASGGGTGDGPSDSSGSSGNSGNSSSPGGSSGSATKGANNGIVTAAGAKTSSTTAAKAGASQRTGGETYLAGMLLSAFAFMALISAL</sequence>
<feature type="chain" id="PRO_5025492989" evidence="2">
    <location>
        <begin position="21"/>
        <end position="565"/>
    </location>
</feature>
<reference evidence="3" key="1">
    <citation type="journal article" date="2020" name="Stud. Mycol.">
        <title>101 Dothideomycetes genomes: a test case for predicting lifestyles and emergence of pathogens.</title>
        <authorList>
            <person name="Haridas S."/>
            <person name="Albert R."/>
            <person name="Binder M."/>
            <person name="Bloem J."/>
            <person name="Labutti K."/>
            <person name="Salamov A."/>
            <person name="Andreopoulos B."/>
            <person name="Baker S."/>
            <person name="Barry K."/>
            <person name="Bills G."/>
            <person name="Bluhm B."/>
            <person name="Cannon C."/>
            <person name="Castanera R."/>
            <person name="Culley D."/>
            <person name="Daum C."/>
            <person name="Ezra D."/>
            <person name="Gonzalez J."/>
            <person name="Henrissat B."/>
            <person name="Kuo A."/>
            <person name="Liang C."/>
            <person name="Lipzen A."/>
            <person name="Lutzoni F."/>
            <person name="Magnuson J."/>
            <person name="Mondo S."/>
            <person name="Nolan M."/>
            <person name="Ohm R."/>
            <person name="Pangilinan J."/>
            <person name="Park H.-J."/>
            <person name="Ramirez L."/>
            <person name="Alfaro M."/>
            <person name="Sun H."/>
            <person name="Tritt A."/>
            <person name="Yoshinaga Y."/>
            <person name="Zwiers L.-H."/>
            <person name="Turgeon B."/>
            <person name="Goodwin S."/>
            <person name="Spatafora J."/>
            <person name="Crous P."/>
            <person name="Grigoriev I."/>
        </authorList>
    </citation>
    <scope>NUCLEOTIDE SEQUENCE</scope>
    <source>
        <strain evidence="3">CBS 115976</strain>
    </source>
</reference>
<feature type="compositionally biased region" description="Gly residues" evidence="1">
    <location>
        <begin position="469"/>
        <end position="487"/>
    </location>
</feature>
<gene>
    <name evidence="3" type="ORF">BT63DRAFT_439085</name>
</gene>
<dbReference type="EMBL" id="MU004234">
    <property type="protein sequence ID" value="KAF2669925.1"/>
    <property type="molecule type" value="Genomic_DNA"/>
</dbReference>
<feature type="compositionally biased region" description="Low complexity" evidence="1">
    <location>
        <begin position="488"/>
        <end position="516"/>
    </location>
</feature>
<keyword evidence="4" id="KW-1185">Reference proteome</keyword>
<proteinExistence type="predicted"/>